<keyword evidence="3" id="KW-1185">Reference proteome</keyword>
<dbReference type="GO" id="GO:0006313">
    <property type="term" value="P:DNA transposition"/>
    <property type="evidence" value="ECO:0007669"/>
    <property type="project" value="InterPro"/>
</dbReference>
<sequence length="98" mass="11830">MSEKRQSYNETFKREAVRYVQEQTKSLPQIAEELNINPDTLRQWVGKYREFENEPINHGETLRNQSQTIHDQQREIEDLKEEIAILKKAMHIFSKERN</sequence>
<dbReference type="Proteomes" id="UP000253090">
    <property type="component" value="Unassembled WGS sequence"/>
</dbReference>
<organism evidence="2 3">
    <name type="scientific">Fontibacillus phaseoli</name>
    <dbReference type="NCBI Taxonomy" id="1416533"/>
    <lineage>
        <taxon>Bacteria</taxon>
        <taxon>Bacillati</taxon>
        <taxon>Bacillota</taxon>
        <taxon>Bacilli</taxon>
        <taxon>Bacillales</taxon>
        <taxon>Paenibacillaceae</taxon>
        <taxon>Fontibacillus</taxon>
    </lineage>
</organism>
<dbReference type="InterPro" id="IPR009057">
    <property type="entry name" value="Homeodomain-like_sf"/>
</dbReference>
<dbReference type="Pfam" id="PF01527">
    <property type="entry name" value="HTH_Tnp_1"/>
    <property type="match status" value="1"/>
</dbReference>
<dbReference type="GO" id="GO:0003677">
    <property type="term" value="F:DNA binding"/>
    <property type="evidence" value="ECO:0007669"/>
    <property type="project" value="InterPro"/>
</dbReference>
<comment type="caution">
    <text evidence="2">The sequence shown here is derived from an EMBL/GenBank/DDBJ whole genome shotgun (WGS) entry which is preliminary data.</text>
</comment>
<dbReference type="RefSeq" id="WP_114498304.1">
    <property type="nucleotide sequence ID" value="NZ_QPJW01000011.1"/>
</dbReference>
<dbReference type="GO" id="GO:0004803">
    <property type="term" value="F:transposase activity"/>
    <property type="evidence" value="ECO:0007669"/>
    <property type="project" value="InterPro"/>
</dbReference>
<accession>A0A369BAM0</accession>
<dbReference type="OrthoDB" id="4379323at2"/>
<protein>
    <submittedName>
        <fullName evidence="2">Transposase</fullName>
    </submittedName>
</protein>
<dbReference type="SUPFAM" id="SSF46689">
    <property type="entry name" value="Homeodomain-like"/>
    <property type="match status" value="1"/>
</dbReference>
<dbReference type="InterPro" id="IPR002514">
    <property type="entry name" value="Transposase_8"/>
</dbReference>
<evidence type="ECO:0000313" key="3">
    <source>
        <dbReference type="Proteomes" id="UP000253090"/>
    </source>
</evidence>
<dbReference type="AlphaFoldDB" id="A0A369BAM0"/>
<reference evidence="2 3" key="1">
    <citation type="submission" date="2018-07" db="EMBL/GenBank/DDBJ databases">
        <title>Genomic Encyclopedia of Type Strains, Phase III (KMG-III): the genomes of soil and plant-associated and newly described type strains.</title>
        <authorList>
            <person name="Whitman W."/>
        </authorList>
    </citation>
    <scope>NUCLEOTIDE SEQUENCE [LARGE SCALE GENOMIC DNA]</scope>
    <source>
        <strain evidence="2 3">CECT 8333</strain>
    </source>
</reference>
<keyword evidence="1" id="KW-0175">Coiled coil</keyword>
<dbReference type="EMBL" id="QPJW01000011">
    <property type="protein sequence ID" value="RCX16724.1"/>
    <property type="molecule type" value="Genomic_DNA"/>
</dbReference>
<feature type="coiled-coil region" evidence="1">
    <location>
        <begin position="62"/>
        <end position="96"/>
    </location>
</feature>
<gene>
    <name evidence="2" type="ORF">DFP94_11171</name>
</gene>
<evidence type="ECO:0000256" key="1">
    <source>
        <dbReference type="SAM" id="Coils"/>
    </source>
</evidence>
<evidence type="ECO:0000313" key="2">
    <source>
        <dbReference type="EMBL" id="RCX16724.1"/>
    </source>
</evidence>
<proteinExistence type="predicted"/>
<dbReference type="Gene3D" id="1.10.10.60">
    <property type="entry name" value="Homeodomain-like"/>
    <property type="match status" value="1"/>
</dbReference>
<name>A0A369BAM0_9BACL</name>